<keyword evidence="2" id="KW-1133">Transmembrane helix</keyword>
<keyword evidence="2" id="KW-0472">Membrane</keyword>
<feature type="region of interest" description="Disordered" evidence="1">
    <location>
        <begin position="65"/>
        <end position="89"/>
    </location>
</feature>
<sequence length="263" mass="29996">MTTTIPERPLHGLKTHYLLALSLQFIRKTLKQKTRSLKMYFAVLSAVLCISSGASFIGHSHLSSTLTSRQTLEDPNEYPTSEESSKRVVLEPPLIKRSADPLAIPRLIREPPLKRIDPLSIPQLIREPPLKRGDKRDSYVYPSTSSQLRDRVPLREPPLKRRDYESELEMDPSETVYLFPSEEDTLWEDFPAGLSDEDSSEGQADVFVRPSSKRAATSLRRNSWERSTLRRPLLGPSLLLSLPQRQSTSSVHTKPLSLTRLWR</sequence>
<organism evidence="3 4">
    <name type="scientific">Ancylostoma ceylanicum</name>
    <dbReference type="NCBI Taxonomy" id="53326"/>
    <lineage>
        <taxon>Eukaryota</taxon>
        <taxon>Metazoa</taxon>
        <taxon>Ecdysozoa</taxon>
        <taxon>Nematoda</taxon>
        <taxon>Chromadorea</taxon>
        <taxon>Rhabditida</taxon>
        <taxon>Rhabditina</taxon>
        <taxon>Rhabditomorpha</taxon>
        <taxon>Strongyloidea</taxon>
        <taxon>Ancylostomatidae</taxon>
        <taxon>Ancylostomatinae</taxon>
        <taxon>Ancylostoma</taxon>
    </lineage>
</organism>
<feature type="compositionally biased region" description="Basic and acidic residues" evidence="1">
    <location>
        <begin position="148"/>
        <end position="160"/>
    </location>
</feature>
<proteinExistence type="predicted"/>
<reference evidence="4" key="1">
    <citation type="journal article" date="2015" name="Nat. Genet.">
        <title>The genome and transcriptome of the zoonotic hookworm Ancylostoma ceylanicum identify infection-specific gene families.</title>
        <authorList>
            <person name="Schwarz E.M."/>
            <person name="Hu Y."/>
            <person name="Antoshechkin I."/>
            <person name="Miller M.M."/>
            <person name="Sternberg P.W."/>
            <person name="Aroian R.V."/>
        </authorList>
    </citation>
    <scope>NUCLEOTIDE SEQUENCE</scope>
    <source>
        <strain evidence="4">HY135</strain>
    </source>
</reference>
<evidence type="ECO:0000313" key="4">
    <source>
        <dbReference type="Proteomes" id="UP000024635"/>
    </source>
</evidence>
<dbReference type="EMBL" id="JARK01000164">
    <property type="protein sequence ID" value="EYC41555.1"/>
    <property type="molecule type" value="Genomic_DNA"/>
</dbReference>
<gene>
    <name evidence="3" type="primary">Acey_s0564.g3527</name>
    <name evidence="3" type="synonym">Acey-T21C12.3</name>
    <name evidence="3" type="ORF">Y032_0564g3527</name>
</gene>
<comment type="caution">
    <text evidence="3">The sequence shown here is derived from an EMBL/GenBank/DDBJ whole genome shotgun (WGS) entry which is preliminary data.</text>
</comment>
<protein>
    <recommendedName>
        <fullName evidence="5">Transmembrane protein</fullName>
    </recommendedName>
</protein>
<feature type="region of interest" description="Disordered" evidence="1">
    <location>
        <begin position="127"/>
        <end position="160"/>
    </location>
</feature>
<evidence type="ECO:0000313" key="3">
    <source>
        <dbReference type="EMBL" id="EYC41555.1"/>
    </source>
</evidence>
<feature type="transmembrane region" description="Helical" evidence="2">
    <location>
        <begin position="37"/>
        <end position="58"/>
    </location>
</feature>
<name>A0A016WPK1_9BILA</name>
<feature type="region of interest" description="Disordered" evidence="1">
    <location>
        <begin position="191"/>
        <end position="212"/>
    </location>
</feature>
<dbReference type="AlphaFoldDB" id="A0A016WPK1"/>
<feature type="region of interest" description="Disordered" evidence="1">
    <location>
        <begin position="244"/>
        <end position="263"/>
    </location>
</feature>
<evidence type="ECO:0000256" key="2">
    <source>
        <dbReference type="SAM" id="Phobius"/>
    </source>
</evidence>
<accession>A0A016WPK1</accession>
<evidence type="ECO:0008006" key="5">
    <source>
        <dbReference type="Google" id="ProtNLM"/>
    </source>
</evidence>
<evidence type="ECO:0000256" key="1">
    <source>
        <dbReference type="SAM" id="MobiDB-lite"/>
    </source>
</evidence>
<keyword evidence="2" id="KW-0812">Transmembrane</keyword>
<feature type="compositionally biased region" description="Basic and acidic residues" evidence="1">
    <location>
        <begin position="128"/>
        <end position="138"/>
    </location>
</feature>
<dbReference type="Proteomes" id="UP000024635">
    <property type="component" value="Unassembled WGS sequence"/>
</dbReference>
<keyword evidence="4" id="KW-1185">Reference proteome</keyword>
<dbReference type="OrthoDB" id="5853322at2759"/>